<name>A0A3L6ET02_MAIZE</name>
<reference evidence="1" key="1">
    <citation type="journal article" date="2018" name="Nat. Genet.">
        <title>Extensive intraspecific gene order and gene structural variations between Mo17 and other maize genomes.</title>
        <authorList>
            <person name="Sun S."/>
            <person name="Zhou Y."/>
            <person name="Chen J."/>
            <person name="Shi J."/>
            <person name="Zhao H."/>
            <person name="Zhao H."/>
            <person name="Song W."/>
            <person name="Zhang M."/>
            <person name="Cui Y."/>
            <person name="Dong X."/>
            <person name="Liu H."/>
            <person name="Ma X."/>
            <person name="Jiao Y."/>
            <person name="Wang B."/>
            <person name="Wei X."/>
            <person name="Stein J.C."/>
            <person name="Glaubitz J.C."/>
            <person name="Lu F."/>
            <person name="Yu G."/>
            <person name="Liang C."/>
            <person name="Fengler K."/>
            <person name="Li B."/>
            <person name="Rafalski A."/>
            <person name="Schnable P.S."/>
            <person name="Ware D.H."/>
            <person name="Buckler E.S."/>
            <person name="Lai J."/>
        </authorList>
    </citation>
    <scope>NUCLEOTIDE SEQUENCE [LARGE SCALE GENOMIC DNA]</scope>
    <source>
        <tissue evidence="1">Seedling</tissue>
    </source>
</reference>
<gene>
    <name evidence="1" type="ORF">Zm00014a_012912</name>
</gene>
<evidence type="ECO:0000313" key="1">
    <source>
        <dbReference type="EMBL" id="PWZ24214.1"/>
    </source>
</evidence>
<sequence>MLLYEEEKL</sequence>
<organism evidence="1">
    <name type="scientific">Zea mays</name>
    <name type="common">Maize</name>
    <dbReference type="NCBI Taxonomy" id="4577"/>
    <lineage>
        <taxon>Eukaryota</taxon>
        <taxon>Viridiplantae</taxon>
        <taxon>Streptophyta</taxon>
        <taxon>Embryophyta</taxon>
        <taxon>Tracheophyta</taxon>
        <taxon>Spermatophyta</taxon>
        <taxon>Magnoliopsida</taxon>
        <taxon>Liliopsida</taxon>
        <taxon>Poales</taxon>
        <taxon>Poaceae</taxon>
        <taxon>PACMAD clade</taxon>
        <taxon>Panicoideae</taxon>
        <taxon>Andropogonodae</taxon>
        <taxon>Andropogoneae</taxon>
        <taxon>Tripsacinae</taxon>
        <taxon>Zea</taxon>
    </lineage>
</organism>
<protein>
    <submittedName>
        <fullName evidence="1">Uncharacterized protein</fullName>
    </submittedName>
</protein>
<dbReference type="Proteomes" id="UP000251960">
    <property type="component" value="Chromosome 5"/>
</dbReference>
<proteinExistence type="predicted"/>
<dbReference type="EMBL" id="NCVQ01000006">
    <property type="protein sequence ID" value="PWZ24214.1"/>
    <property type="molecule type" value="Genomic_DNA"/>
</dbReference>
<comment type="caution">
    <text evidence="1">The sequence shown here is derived from an EMBL/GenBank/DDBJ whole genome shotgun (WGS) entry which is preliminary data.</text>
</comment>
<accession>A0A3L6ET02</accession>